<evidence type="ECO:0000256" key="3">
    <source>
        <dbReference type="ARBA" id="ARBA00012313"/>
    </source>
</evidence>
<feature type="disulfide bond" evidence="14">
    <location>
        <begin position="124"/>
        <end position="323"/>
    </location>
</feature>
<proteinExistence type="inferred from homology"/>
<dbReference type="Proteomes" id="UP000825935">
    <property type="component" value="Chromosome 15"/>
</dbReference>
<dbReference type="EMBL" id="CM035420">
    <property type="protein sequence ID" value="KAH7404345.1"/>
    <property type="molecule type" value="Genomic_DNA"/>
</dbReference>
<feature type="active site" description="Proton acceptor" evidence="11">
    <location>
        <position position="70"/>
    </location>
</feature>
<accession>A0A8T2T1P1</accession>
<feature type="chain" id="PRO_5035960444" description="Peroxidase" evidence="15">
    <location>
        <begin position="30"/>
        <end position="327"/>
    </location>
</feature>
<comment type="subcellular location">
    <subcellularLocation>
        <location evidence="15">Secreted</location>
    </subcellularLocation>
</comment>
<feature type="binding site" evidence="12">
    <location>
        <position position="74"/>
    </location>
    <ligand>
        <name>Ca(2+)</name>
        <dbReference type="ChEBI" id="CHEBI:29108"/>
        <label>1</label>
    </ligand>
</feature>
<evidence type="ECO:0000256" key="5">
    <source>
        <dbReference type="ARBA" id="ARBA00022617"/>
    </source>
</evidence>
<dbReference type="Gene3D" id="1.10.520.10">
    <property type="match status" value="1"/>
</dbReference>
<evidence type="ECO:0000256" key="11">
    <source>
        <dbReference type="PIRSR" id="PIRSR600823-1"/>
    </source>
</evidence>
<feature type="binding site" evidence="12">
    <location>
        <position position="250"/>
    </location>
    <ligand>
        <name>Ca(2+)</name>
        <dbReference type="ChEBI" id="CHEBI:29108"/>
        <label>2</label>
    </ligand>
</feature>
<dbReference type="GO" id="GO:0020037">
    <property type="term" value="F:heme binding"/>
    <property type="evidence" value="ECO:0007669"/>
    <property type="project" value="UniProtKB-UniRule"/>
</dbReference>
<evidence type="ECO:0000256" key="14">
    <source>
        <dbReference type="PIRSR" id="PIRSR600823-5"/>
    </source>
</evidence>
<dbReference type="InterPro" id="IPR000823">
    <property type="entry name" value="Peroxidase_pln"/>
</dbReference>
<dbReference type="PANTHER" id="PTHR31517">
    <property type="match status" value="1"/>
</dbReference>
<dbReference type="GO" id="GO:0046872">
    <property type="term" value="F:metal ion binding"/>
    <property type="evidence" value="ECO:0007669"/>
    <property type="project" value="UniProtKB-UniRule"/>
</dbReference>
<dbReference type="PROSITE" id="PS50873">
    <property type="entry name" value="PEROXIDASE_4"/>
    <property type="match status" value="1"/>
</dbReference>
<evidence type="ECO:0000256" key="6">
    <source>
        <dbReference type="ARBA" id="ARBA00022723"/>
    </source>
</evidence>
<comment type="caution">
    <text evidence="17">The sequence shown here is derived from an EMBL/GenBank/DDBJ whole genome shotgun (WGS) entry which is preliminary data.</text>
</comment>
<feature type="signal peptide" evidence="15">
    <location>
        <begin position="1"/>
        <end position="29"/>
    </location>
</feature>
<name>A0A8T2T1P1_CERRI</name>
<evidence type="ECO:0000313" key="18">
    <source>
        <dbReference type="Proteomes" id="UP000825935"/>
    </source>
</evidence>
<evidence type="ECO:0000256" key="7">
    <source>
        <dbReference type="ARBA" id="ARBA00022729"/>
    </source>
</evidence>
<comment type="cofactor">
    <cofactor evidence="12 15">
        <name>heme b</name>
        <dbReference type="ChEBI" id="CHEBI:60344"/>
    </cofactor>
    <text evidence="12 15">Binds 1 heme b (iron(II)-protoporphyrin IX) group per subunit.</text>
</comment>
<protein>
    <recommendedName>
        <fullName evidence="3 15">Peroxidase</fullName>
        <ecNumber evidence="3 15">1.11.1.7</ecNumber>
    </recommendedName>
</protein>
<evidence type="ECO:0000256" key="1">
    <source>
        <dbReference type="ARBA" id="ARBA00000189"/>
    </source>
</evidence>
<feature type="binding site" evidence="12">
    <location>
        <position position="198"/>
    </location>
    <ligand>
        <name>Ca(2+)</name>
        <dbReference type="ChEBI" id="CHEBI:29108"/>
        <label>2</label>
    </ligand>
</feature>
<feature type="binding site" evidence="12">
    <location>
        <position position="255"/>
    </location>
    <ligand>
        <name>Ca(2+)</name>
        <dbReference type="ChEBI" id="CHEBI:29108"/>
        <label>2</label>
    </ligand>
</feature>
<dbReference type="InterPro" id="IPR010255">
    <property type="entry name" value="Haem_peroxidase_sf"/>
</dbReference>
<feature type="binding site" evidence="12">
    <location>
        <position position="71"/>
    </location>
    <ligand>
        <name>Ca(2+)</name>
        <dbReference type="ChEBI" id="CHEBI:29108"/>
        <label>1</label>
    </ligand>
</feature>
<dbReference type="GO" id="GO:0140825">
    <property type="term" value="F:lactoperoxidase activity"/>
    <property type="evidence" value="ECO:0007669"/>
    <property type="project" value="UniProtKB-EC"/>
</dbReference>
<dbReference type="FunFam" id="1.10.420.10:FF:000007">
    <property type="entry name" value="Peroxidase"/>
    <property type="match status" value="1"/>
</dbReference>
<evidence type="ECO:0000259" key="16">
    <source>
        <dbReference type="PROSITE" id="PS50873"/>
    </source>
</evidence>
<feature type="site" description="Transition state stabilizer" evidence="13">
    <location>
        <position position="66"/>
    </location>
</feature>
<dbReference type="InterPro" id="IPR002016">
    <property type="entry name" value="Haem_peroxidase"/>
</dbReference>
<evidence type="ECO:0000313" key="17">
    <source>
        <dbReference type="EMBL" id="KAH7404345.1"/>
    </source>
</evidence>
<sequence length="327" mass="36518">MDALSLFVVRWVLSVCLLALRAAAGGGQGLSYGFYKGTCPQAEQIVKEQVSKIYYIHGNSAISFHRNVFHDCSVEGCDASLLLDSTPDNHGEKDSERNFGMRNFKYLNVIKKALDEECPGVVSCADIVVLSGRDGVAMLGGPHFEVKTGRRDTKKHTTDKDADHALLAHDAGVHAFLDTMAKLNINTPQAVALIGSHTVGRVHCVHLVSRLYPTVDATLNSSYAEYLKMRCPSPHPDPKAVKYARNDPGTPMKFDNNYYRNVMHMKGLLKLDNALYLDSRTKPYVQKMAEDNNYFFEQFVEAMSILTEHYVLTGDEGEIRKHCQWVN</sequence>
<dbReference type="FunFam" id="1.10.520.10:FF:000010">
    <property type="entry name" value="Peroxidase"/>
    <property type="match status" value="1"/>
</dbReference>
<evidence type="ECO:0000256" key="8">
    <source>
        <dbReference type="ARBA" id="ARBA00023004"/>
    </source>
</evidence>
<dbReference type="GO" id="GO:0005576">
    <property type="term" value="C:extracellular region"/>
    <property type="evidence" value="ECO:0007669"/>
    <property type="project" value="UniProtKB-SubCell"/>
</dbReference>
<evidence type="ECO:0000256" key="10">
    <source>
        <dbReference type="ARBA" id="ARBA00023180"/>
    </source>
</evidence>
<keyword evidence="9 14" id="KW-1015">Disulfide bond</keyword>
<feature type="binding site" evidence="12">
    <location>
        <position position="92"/>
    </location>
    <ligand>
        <name>Ca(2+)</name>
        <dbReference type="ChEBI" id="CHEBI:29108"/>
        <label>1</label>
    </ligand>
</feature>
<evidence type="ECO:0000256" key="4">
    <source>
        <dbReference type="ARBA" id="ARBA00022559"/>
    </source>
</evidence>
<feature type="binding site" evidence="12">
    <location>
        <position position="76"/>
    </location>
    <ligand>
        <name>Ca(2+)</name>
        <dbReference type="ChEBI" id="CHEBI:29108"/>
        <label>1</label>
    </ligand>
</feature>
<keyword evidence="5 15" id="KW-0349">Heme</keyword>
<keyword evidence="15" id="KW-0964">Secreted</keyword>
<dbReference type="OrthoDB" id="2859658at2759"/>
<evidence type="ECO:0000256" key="15">
    <source>
        <dbReference type="RuleBase" id="RU362060"/>
    </source>
</evidence>
<dbReference type="Pfam" id="PF00141">
    <property type="entry name" value="peroxidase"/>
    <property type="match status" value="1"/>
</dbReference>
<organism evidence="17 18">
    <name type="scientific">Ceratopteris richardii</name>
    <name type="common">Triangle waterfern</name>
    <dbReference type="NCBI Taxonomy" id="49495"/>
    <lineage>
        <taxon>Eukaryota</taxon>
        <taxon>Viridiplantae</taxon>
        <taxon>Streptophyta</taxon>
        <taxon>Embryophyta</taxon>
        <taxon>Tracheophyta</taxon>
        <taxon>Polypodiopsida</taxon>
        <taxon>Polypodiidae</taxon>
        <taxon>Polypodiales</taxon>
        <taxon>Pteridineae</taxon>
        <taxon>Pteridaceae</taxon>
        <taxon>Parkerioideae</taxon>
        <taxon>Ceratopteris</taxon>
    </lineage>
</organism>
<evidence type="ECO:0000256" key="13">
    <source>
        <dbReference type="PIRSR" id="PIRSR600823-4"/>
    </source>
</evidence>
<dbReference type="GO" id="GO:0006979">
    <property type="term" value="P:response to oxidative stress"/>
    <property type="evidence" value="ECO:0007669"/>
    <property type="project" value="UniProtKB-UniRule"/>
</dbReference>
<keyword evidence="6 12" id="KW-0479">Metal-binding</keyword>
<keyword evidence="18" id="KW-1185">Reference proteome</keyword>
<dbReference type="EC" id="1.11.1.7" evidence="3 15"/>
<dbReference type="PRINTS" id="PR00458">
    <property type="entry name" value="PEROXIDASE"/>
</dbReference>
<dbReference type="AlphaFoldDB" id="A0A8T2T1P1"/>
<keyword evidence="15" id="KW-0560">Oxidoreductase</keyword>
<dbReference type="PANTHER" id="PTHR31517:SF80">
    <property type="entry name" value="PEROXIDASE"/>
    <property type="match status" value="1"/>
</dbReference>
<dbReference type="InterPro" id="IPR033905">
    <property type="entry name" value="Secretory_peroxidase"/>
</dbReference>
<dbReference type="PRINTS" id="PR00461">
    <property type="entry name" value="PLPEROXIDASE"/>
</dbReference>
<comment type="cofactor">
    <cofactor evidence="12 15">
        <name>Ca(2+)</name>
        <dbReference type="ChEBI" id="CHEBI:29108"/>
    </cofactor>
    <text evidence="12 15">Binds 2 calcium ions per subunit.</text>
</comment>
<comment type="function">
    <text evidence="2">Removal of H(2)O(2), oxidation of toxic reductants, biosynthesis and degradation of lignin, suberization, auxin catabolism, response to environmental stresses such as wounding, pathogen attack and oxidative stress. These functions might be dependent on each isozyme/isoform in each plant tissue.</text>
</comment>
<dbReference type="OMA" id="RECPQVV"/>
<feature type="binding site" evidence="12">
    <location>
        <position position="80"/>
    </location>
    <ligand>
        <name>Ca(2+)</name>
        <dbReference type="ChEBI" id="CHEBI:29108"/>
        <label>1</label>
    </ligand>
</feature>
<feature type="disulfide bond" evidence="14">
    <location>
        <begin position="72"/>
        <end position="77"/>
    </location>
</feature>
<dbReference type="GO" id="GO:0042744">
    <property type="term" value="P:hydrogen peroxide catabolic process"/>
    <property type="evidence" value="ECO:0007669"/>
    <property type="project" value="UniProtKB-KW"/>
</dbReference>
<reference evidence="17" key="1">
    <citation type="submission" date="2021-08" db="EMBL/GenBank/DDBJ databases">
        <title>WGS assembly of Ceratopteris richardii.</title>
        <authorList>
            <person name="Marchant D.B."/>
            <person name="Chen G."/>
            <person name="Jenkins J."/>
            <person name="Shu S."/>
            <person name="Leebens-Mack J."/>
            <person name="Grimwood J."/>
            <person name="Schmutz J."/>
            <person name="Soltis P."/>
            <person name="Soltis D."/>
            <person name="Chen Z.-H."/>
        </authorList>
    </citation>
    <scope>NUCLEOTIDE SEQUENCE</scope>
    <source>
        <strain evidence="17">Whitten #5841</strain>
        <tissue evidence="17">Leaf</tissue>
    </source>
</reference>
<keyword evidence="8 12" id="KW-0408">Iron</keyword>
<dbReference type="CDD" id="cd00693">
    <property type="entry name" value="secretory_peroxidase"/>
    <property type="match status" value="1"/>
</dbReference>
<feature type="disulfide bond" evidence="14">
    <location>
        <begin position="39"/>
        <end position="118"/>
    </location>
</feature>
<evidence type="ECO:0000256" key="12">
    <source>
        <dbReference type="PIRSR" id="PIRSR600823-3"/>
    </source>
</evidence>
<feature type="domain" description="Plant heme peroxidase family profile" evidence="16">
    <location>
        <begin position="29"/>
        <end position="327"/>
    </location>
</feature>
<feature type="disulfide bond" evidence="14">
    <location>
        <begin position="204"/>
        <end position="231"/>
    </location>
</feature>
<keyword evidence="4 15" id="KW-0575">Peroxidase</keyword>
<feature type="binding site" evidence="12">
    <location>
        <position position="247"/>
    </location>
    <ligand>
        <name>Ca(2+)</name>
        <dbReference type="ChEBI" id="CHEBI:29108"/>
        <label>2</label>
    </ligand>
</feature>
<evidence type="ECO:0000256" key="2">
    <source>
        <dbReference type="ARBA" id="ARBA00002322"/>
    </source>
</evidence>
<keyword evidence="15" id="KW-0376">Hydrogen peroxide</keyword>
<comment type="catalytic activity">
    <reaction evidence="1 15">
        <text>2 a phenolic donor + H2O2 = 2 a phenolic radical donor + 2 H2O</text>
        <dbReference type="Rhea" id="RHEA:56136"/>
        <dbReference type="ChEBI" id="CHEBI:15377"/>
        <dbReference type="ChEBI" id="CHEBI:16240"/>
        <dbReference type="ChEBI" id="CHEBI:139520"/>
        <dbReference type="ChEBI" id="CHEBI:139521"/>
        <dbReference type="EC" id="1.11.1.7"/>
    </reaction>
</comment>
<dbReference type="SUPFAM" id="SSF48113">
    <property type="entry name" value="Heme-dependent peroxidases"/>
    <property type="match status" value="1"/>
</dbReference>
<feature type="binding site" evidence="12">
    <location>
        <position position="78"/>
    </location>
    <ligand>
        <name>Ca(2+)</name>
        <dbReference type="ChEBI" id="CHEBI:29108"/>
        <label>1</label>
    </ligand>
</feature>
<dbReference type="Gene3D" id="1.10.420.10">
    <property type="entry name" value="Peroxidase, domain 2"/>
    <property type="match status" value="1"/>
</dbReference>
<evidence type="ECO:0000256" key="9">
    <source>
        <dbReference type="ARBA" id="ARBA00023157"/>
    </source>
</evidence>
<comment type="similarity">
    <text evidence="15">Belongs to the peroxidase family. Classical plant (class III) peroxidase subfamily.</text>
</comment>
<gene>
    <name evidence="17" type="ORF">KP509_15G021600</name>
</gene>
<keyword evidence="10" id="KW-0325">Glycoprotein</keyword>
<keyword evidence="7 15" id="KW-0732">Signal</keyword>
<feature type="binding site" description="axial binding residue" evidence="12">
    <location>
        <position position="197"/>
    </location>
    <ligand>
        <name>heme b</name>
        <dbReference type="ChEBI" id="CHEBI:60344"/>
    </ligand>
    <ligandPart>
        <name>Fe</name>
        <dbReference type="ChEBI" id="CHEBI:18248"/>
    </ligandPart>
</feature>
<keyword evidence="12 15" id="KW-0106">Calcium</keyword>